<protein>
    <submittedName>
        <fullName evidence="1">Uncharacterized protein</fullName>
    </submittedName>
</protein>
<accession>A0A8X6Q7Z2</accession>
<evidence type="ECO:0000313" key="2">
    <source>
        <dbReference type="Proteomes" id="UP000887013"/>
    </source>
</evidence>
<dbReference type="AlphaFoldDB" id="A0A8X6Q7Z2"/>
<proteinExistence type="predicted"/>
<gene>
    <name evidence="1" type="ORF">NPIL_203571</name>
</gene>
<comment type="caution">
    <text evidence="1">The sequence shown here is derived from an EMBL/GenBank/DDBJ whole genome shotgun (WGS) entry which is preliminary data.</text>
</comment>
<organism evidence="1 2">
    <name type="scientific">Nephila pilipes</name>
    <name type="common">Giant wood spider</name>
    <name type="synonym">Nephila maculata</name>
    <dbReference type="NCBI Taxonomy" id="299642"/>
    <lineage>
        <taxon>Eukaryota</taxon>
        <taxon>Metazoa</taxon>
        <taxon>Ecdysozoa</taxon>
        <taxon>Arthropoda</taxon>
        <taxon>Chelicerata</taxon>
        <taxon>Arachnida</taxon>
        <taxon>Araneae</taxon>
        <taxon>Araneomorphae</taxon>
        <taxon>Entelegynae</taxon>
        <taxon>Araneoidea</taxon>
        <taxon>Nephilidae</taxon>
        <taxon>Nephila</taxon>
    </lineage>
</organism>
<reference evidence="1" key="1">
    <citation type="submission" date="2020-08" db="EMBL/GenBank/DDBJ databases">
        <title>Multicomponent nature underlies the extraordinary mechanical properties of spider dragline silk.</title>
        <authorList>
            <person name="Kono N."/>
            <person name="Nakamura H."/>
            <person name="Mori M."/>
            <person name="Yoshida Y."/>
            <person name="Ohtoshi R."/>
            <person name="Malay A.D."/>
            <person name="Moran D.A.P."/>
            <person name="Tomita M."/>
            <person name="Numata K."/>
            <person name="Arakawa K."/>
        </authorList>
    </citation>
    <scope>NUCLEOTIDE SEQUENCE</scope>
</reference>
<dbReference type="EMBL" id="BMAW01125230">
    <property type="protein sequence ID" value="GFU11508.1"/>
    <property type="molecule type" value="Genomic_DNA"/>
</dbReference>
<keyword evidence="2" id="KW-1185">Reference proteome</keyword>
<evidence type="ECO:0000313" key="1">
    <source>
        <dbReference type="EMBL" id="GFU11508.1"/>
    </source>
</evidence>
<sequence length="210" mass="24828">MQRPSFGWSPKCNTRWQEWDNRYAVPTRSNGAASSHRFQNSSGTRLVPLDSYYWMINEHGNTDHLDQVDHAHIQLSQSKEKEALYNNYVIVNESHSLVRIFESSIGISQRSLGNFVLLDYILIKPIFLPSLHHRVLKIVQMSFLLKPGRRGKRYKYAFVLGLLIGDERFHHPLPDHMFHRIGLFWKVDEHHDQQRKSWEGIHFVRELKND</sequence>
<name>A0A8X6Q7Z2_NEPPI</name>
<dbReference type="Proteomes" id="UP000887013">
    <property type="component" value="Unassembled WGS sequence"/>
</dbReference>